<dbReference type="PANTHER" id="PTHR31025:SF29">
    <property type="entry name" value="SI:CH211-196P9.1"/>
    <property type="match status" value="1"/>
</dbReference>
<evidence type="ECO:0000313" key="1">
    <source>
        <dbReference type="EMBL" id="KAK9528105.1"/>
    </source>
</evidence>
<comment type="caution">
    <text evidence="1">The sequence shown here is derived from an EMBL/GenBank/DDBJ whole genome shotgun (WGS) entry which is preliminary data.</text>
</comment>
<proteinExistence type="predicted"/>
<keyword evidence="2" id="KW-1185">Reference proteome</keyword>
<dbReference type="EMBL" id="JBCEZU010000112">
    <property type="protein sequence ID" value="KAK9528105.1"/>
    <property type="molecule type" value="Genomic_DNA"/>
</dbReference>
<reference evidence="1 2" key="1">
    <citation type="journal article" date="2024" name="Genome Biol. Evol.">
        <title>Chromosome-level genome assembly of the viviparous eelpout Zoarces viviparus.</title>
        <authorList>
            <person name="Fuhrmann N."/>
            <person name="Brasseur M.V."/>
            <person name="Bakowski C.E."/>
            <person name="Podsiadlowski L."/>
            <person name="Prost S."/>
            <person name="Krehenwinkel H."/>
            <person name="Mayer C."/>
        </authorList>
    </citation>
    <scope>NUCLEOTIDE SEQUENCE [LARGE SCALE GENOMIC DNA]</scope>
    <source>
        <strain evidence="1">NO-MEL_2022_Ind0_liver</strain>
    </source>
</reference>
<dbReference type="AlphaFoldDB" id="A0AAW1F1Q5"/>
<accession>A0AAW1F1Q5</accession>
<protein>
    <submittedName>
        <fullName evidence="1">Uncharacterized protein</fullName>
    </submittedName>
</protein>
<name>A0AAW1F1Q5_ZOAVI</name>
<sequence>MTVLMATISGFPLVQKQRDPFRVGNGLTTERLCCEHCAYEATVKEKMKQTFTYRKHIVHDPVKSSELFTAFLKFLDIAGLIDQDFGLMFGDAAATKFLERWPTIYKQKVLKQSRGLTQTADLQDLVRNAECTTDVENGWDSDMSSILVLGHLLPPSPHGRKRSGKLSARQASDKPYWDEHLDSIMESLQPYLLAVGTQKSLIHKYFINPRVAELRARMLH</sequence>
<dbReference type="Proteomes" id="UP001488805">
    <property type="component" value="Unassembled WGS sequence"/>
</dbReference>
<dbReference type="PANTHER" id="PTHR31025">
    <property type="entry name" value="SI:CH211-196P9.1-RELATED"/>
    <property type="match status" value="1"/>
</dbReference>
<evidence type="ECO:0000313" key="2">
    <source>
        <dbReference type="Proteomes" id="UP001488805"/>
    </source>
</evidence>
<gene>
    <name evidence="1" type="ORF">VZT92_014598</name>
</gene>
<organism evidence="1 2">
    <name type="scientific">Zoarces viviparus</name>
    <name type="common">Viviparous eelpout</name>
    <name type="synonym">Blennius viviparus</name>
    <dbReference type="NCBI Taxonomy" id="48416"/>
    <lineage>
        <taxon>Eukaryota</taxon>
        <taxon>Metazoa</taxon>
        <taxon>Chordata</taxon>
        <taxon>Craniata</taxon>
        <taxon>Vertebrata</taxon>
        <taxon>Euteleostomi</taxon>
        <taxon>Actinopterygii</taxon>
        <taxon>Neopterygii</taxon>
        <taxon>Teleostei</taxon>
        <taxon>Neoteleostei</taxon>
        <taxon>Acanthomorphata</taxon>
        <taxon>Eupercaria</taxon>
        <taxon>Perciformes</taxon>
        <taxon>Cottioidei</taxon>
        <taxon>Zoarcales</taxon>
        <taxon>Zoarcidae</taxon>
        <taxon>Zoarcinae</taxon>
        <taxon>Zoarces</taxon>
    </lineage>
</organism>